<dbReference type="AlphaFoldDB" id="A0A381P5R0"/>
<keyword evidence="1" id="KW-0812">Transmembrane</keyword>
<dbReference type="InterPro" id="IPR003675">
    <property type="entry name" value="Rce1/LyrA-like_dom"/>
</dbReference>
<proteinExistence type="predicted"/>
<feature type="transmembrane region" description="Helical" evidence="1">
    <location>
        <begin position="164"/>
        <end position="197"/>
    </location>
</feature>
<sequence>MNNVISIGAVFGIVILSIISAFTVGGLIMGFSASSPEQTDKLYIYISFFLGQGIILVPPLYYLNIKQRPILDSLRIKMVSLETIQYSLIFSIGVLIIIDTLDRIIHQIIPTPDYIIDLSGIMQPDSILGYVFLFLAVVIVAPIGEEVVFRGFLQKFLEDHWKDITRAVLVTSLFFAMIHFNPFWTIQIYILGVVLGFLSWKTKSVLPSIMLHSINNGAAYILSIFDDINLNFYLWKNHVSPIFLFIAVYLIYKGLEGLNIIEG</sequence>
<feature type="transmembrane region" description="Helical" evidence="1">
    <location>
        <begin position="42"/>
        <end position="63"/>
    </location>
</feature>
<feature type="transmembrane region" description="Helical" evidence="1">
    <location>
        <begin position="127"/>
        <end position="144"/>
    </location>
</feature>
<accession>A0A381P5R0</accession>
<protein>
    <recommendedName>
        <fullName evidence="2">CAAX prenyl protease 2/Lysostaphin resistance protein A-like domain-containing protein</fullName>
    </recommendedName>
</protein>
<organism evidence="3">
    <name type="scientific">marine metagenome</name>
    <dbReference type="NCBI Taxonomy" id="408172"/>
    <lineage>
        <taxon>unclassified sequences</taxon>
        <taxon>metagenomes</taxon>
        <taxon>ecological metagenomes</taxon>
    </lineage>
</organism>
<feature type="transmembrane region" description="Helical" evidence="1">
    <location>
        <begin position="83"/>
        <end position="101"/>
    </location>
</feature>
<feature type="domain" description="CAAX prenyl protease 2/Lysostaphin resistance protein A-like" evidence="2">
    <location>
        <begin position="130"/>
        <end position="217"/>
    </location>
</feature>
<evidence type="ECO:0000259" key="2">
    <source>
        <dbReference type="Pfam" id="PF02517"/>
    </source>
</evidence>
<feature type="transmembrane region" description="Helical" evidence="1">
    <location>
        <begin position="6"/>
        <end position="30"/>
    </location>
</feature>
<evidence type="ECO:0000256" key="1">
    <source>
        <dbReference type="SAM" id="Phobius"/>
    </source>
</evidence>
<dbReference type="PANTHER" id="PTHR43592">
    <property type="entry name" value="CAAX AMINO TERMINAL PROTEASE"/>
    <property type="match status" value="1"/>
</dbReference>
<dbReference type="EMBL" id="UINC01000858">
    <property type="protein sequence ID" value="SUZ62271.1"/>
    <property type="molecule type" value="Genomic_DNA"/>
</dbReference>
<evidence type="ECO:0000313" key="3">
    <source>
        <dbReference type="EMBL" id="SUZ62271.1"/>
    </source>
</evidence>
<dbReference type="GO" id="GO:0080120">
    <property type="term" value="P:CAAX-box protein maturation"/>
    <property type="evidence" value="ECO:0007669"/>
    <property type="project" value="UniProtKB-ARBA"/>
</dbReference>
<gene>
    <name evidence="3" type="ORF">METZ01_LOCUS15125</name>
</gene>
<name>A0A381P5R0_9ZZZZ</name>
<keyword evidence="1" id="KW-1133">Transmembrane helix</keyword>
<dbReference type="Pfam" id="PF02517">
    <property type="entry name" value="Rce1-like"/>
    <property type="match status" value="1"/>
</dbReference>
<dbReference type="GO" id="GO:0004175">
    <property type="term" value="F:endopeptidase activity"/>
    <property type="evidence" value="ECO:0007669"/>
    <property type="project" value="UniProtKB-ARBA"/>
</dbReference>
<dbReference type="PANTHER" id="PTHR43592:SF15">
    <property type="entry name" value="CAAX AMINO TERMINAL PROTEASE FAMILY PROTEIN"/>
    <property type="match status" value="1"/>
</dbReference>
<feature type="transmembrane region" description="Helical" evidence="1">
    <location>
        <begin position="232"/>
        <end position="252"/>
    </location>
</feature>
<keyword evidence="1" id="KW-0472">Membrane</keyword>
<reference evidence="3" key="1">
    <citation type="submission" date="2018-05" db="EMBL/GenBank/DDBJ databases">
        <authorList>
            <person name="Lanie J.A."/>
            <person name="Ng W.-L."/>
            <person name="Kazmierczak K.M."/>
            <person name="Andrzejewski T.M."/>
            <person name="Davidsen T.M."/>
            <person name="Wayne K.J."/>
            <person name="Tettelin H."/>
            <person name="Glass J.I."/>
            <person name="Rusch D."/>
            <person name="Podicherti R."/>
            <person name="Tsui H.-C.T."/>
            <person name="Winkler M.E."/>
        </authorList>
    </citation>
    <scope>NUCLEOTIDE SEQUENCE</scope>
</reference>